<feature type="compositionally biased region" description="Pro residues" evidence="1">
    <location>
        <begin position="95"/>
        <end position="111"/>
    </location>
</feature>
<reference evidence="2 3" key="1">
    <citation type="submission" date="2020-09" db="EMBL/GenBank/DDBJ databases">
        <title>Flavimobilis rhizosphaerae sp. nov., isolated from rhizosphere soil of Spartina alterniflora.</title>
        <authorList>
            <person name="Hanqin C."/>
        </authorList>
    </citation>
    <scope>NUCLEOTIDE SEQUENCE [LARGE SCALE GENOMIC DNA]</scope>
    <source>
        <strain evidence="2 3">GY 10621</strain>
    </source>
</reference>
<organism evidence="2 3">
    <name type="scientific">Flavimobilis rhizosphaerae</name>
    <dbReference type="NCBI Taxonomy" id="2775421"/>
    <lineage>
        <taxon>Bacteria</taxon>
        <taxon>Bacillati</taxon>
        <taxon>Actinomycetota</taxon>
        <taxon>Actinomycetes</taxon>
        <taxon>Micrococcales</taxon>
        <taxon>Jonesiaceae</taxon>
        <taxon>Flavimobilis</taxon>
    </lineage>
</organism>
<comment type="caution">
    <text evidence="2">The sequence shown here is derived from an EMBL/GenBank/DDBJ whole genome shotgun (WGS) entry which is preliminary data.</text>
</comment>
<dbReference type="Proteomes" id="UP000642107">
    <property type="component" value="Unassembled WGS sequence"/>
</dbReference>
<accession>A0ABR9DSH5</accession>
<feature type="region of interest" description="Disordered" evidence="1">
    <location>
        <begin position="85"/>
        <end position="111"/>
    </location>
</feature>
<evidence type="ECO:0000313" key="2">
    <source>
        <dbReference type="EMBL" id="MBD9700071.1"/>
    </source>
</evidence>
<sequence length="111" mass="11372">MGSKMTFLAGAAVGYVLGSRAGRARYEEIKAKARSVLDDDRVQDVVETAKERAAEAAGAAGAAVRAKVGEVAGDAGTALKDKVTHAFHRDDDGHTPPPTMTTPPVAPTSGP</sequence>
<protein>
    <submittedName>
        <fullName evidence="2">YtxH domain-containing protein</fullName>
    </submittedName>
</protein>
<name>A0ABR9DSH5_9MICO</name>
<dbReference type="EMBL" id="JACZDF010000006">
    <property type="protein sequence ID" value="MBD9700071.1"/>
    <property type="molecule type" value="Genomic_DNA"/>
</dbReference>
<gene>
    <name evidence="2" type="ORF">IGS67_11300</name>
</gene>
<evidence type="ECO:0000256" key="1">
    <source>
        <dbReference type="SAM" id="MobiDB-lite"/>
    </source>
</evidence>
<proteinExistence type="predicted"/>
<dbReference type="RefSeq" id="WP_192281030.1">
    <property type="nucleotide sequence ID" value="NZ_JACZDF010000006.1"/>
</dbReference>
<feature type="compositionally biased region" description="Basic and acidic residues" evidence="1">
    <location>
        <begin position="85"/>
        <end position="94"/>
    </location>
</feature>
<evidence type="ECO:0000313" key="3">
    <source>
        <dbReference type="Proteomes" id="UP000642107"/>
    </source>
</evidence>
<keyword evidence="3" id="KW-1185">Reference proteome</keyword>